<protein>
    <submittedName>
        <fullName evidence="2">Uncharacterized protein</fullName>
    </submittedName>
</protein>
<dbReference type="EMBL" id="LN854557">
    <property type="protein sequence ID" value="CRL45858.1"/>
    <property type="molecule type" value="Genomic_DNA"/>
</dbReference>
<evidence type="ECO:0000256" key="1">
    <source>
        <dbReference type="SAM" id="Phobius"/>
    </source>
</evidence>
<name>A0A193QL88_SODGM</name>
<proteinExistence type="predicted"/>
<dbReference type="AlphaFoldDB" id="A0A193QL88"/>
<evidence type="ECO:0000313" key="3">
    <source>
        <dbReference type="Proteomes" id="UP000245838"/>
    </source>
</evidence>
<keyword evidence="1" id="KW-0812">Transmembrane</keyword>
<feature type="transmembrane region" description="Helical" evidence="1">
    <location>
        <begin position="35"/>
        <end position="53"/>
    </location>
</feature>
<keyword evidence="1" id="KW-1133">Transmembrane helix</keyword>
<keyword evidence="1" id="KW-0472">Membrane</keyword>
<organism evidence="2 3">
    <name type="scientific">Sodalis glossinidius (strain morsitans)</name>
    <dbReference type="NCBI Taxonomy" id="343509"/>
    <lineage>
        <taxon>Bacteria</taxon>
        <taxon>Pseudomonadati</taxon>
        <taxon>Pseudomonadota</taxon>
        <taxon>Gammaproteobacteria</taxon>
        <taxon>Enterobacterales</taxon>
        <taxon>Bruguierivoracaceae</taxon>
        <taxon>Sodalis</taxon>
    </lineage>
</organism>
<accession>A0A193QL88</accession>
<gene>
    <name evidence="2" type="ORF">SGGMMB4_03967</name>
</gene>
<evidence type="ECO:0000313" key="2">
    <source>
        <dbReference type="EMBL" id="CRL45858.1"/>
    </source>
</evidence>
<sequence>MIGVIKGVDWFHSMQCIVHQGRQYFFFRQSISDSFFIFFYYLSVSIMLSELVVTHHIPSLGLCDIFHLDNVSFQFFDFFDKSGFPACN</sequence>
<dbReference type="Proteomes" id="UP000245838">
    <property type="component" value="Chromosome sggmmb4_Chromosome"/>
</dbReference>
<reference evidence="2 3" key="1">
    <citation type="submission" date="2015-05" db="EMBL/GenBank/DDBJ databases">
        <authorList>
            <person name="Goodhead I."/>
        </authorList>
    </citation>
    <scope>NUCLEOTIDE SEQUENCE [LARGE SCALE GENOMIC DNA]</scope>
    <source>
        <strain evidence="3">morsitans</strain>
    </source>
</reference>